<gene>
    <name evidence="1" type="ORF">GPECTOR_6g870</name>
</gene>
<reference evidence="2" key="1">
    <citation type="journal article" date="2016" name="Nat. Commun.">
        <title>The Gonium pectorale genome demonstrates co-option of cell cycle regulation during the evolution of multicellularity.</title>
        <authorList>
            <person name="Hanschen E.R."/>
            <person name="Marriage T.N."/>
            <person name="Ferris P.J."/>
            <person name="Hamaji T."/>
            <person name="Toyoda A."/>
            <person name="Fujiyama A."/>
            <person name="Neme R."/>
            <person name="Noguchi H."/>
            <person name="Minakuchi Y."/>
            <person name="Suzuki M."/>
            <person name="Kawai-Toyooka H."/>
            <person name="Smith D.R."/>
            <person name="Sparks H."/>
            <person name="Anderson J."/>
            <person name="Bakaric R."/>
            <person name="Luria V."/>
            <person name="Karger A."/>
            <person name="Kirschner M.W."/>
            <person name="Durand P.M."/>
            <person name="Michod R.E."/>
            <person name="Nozaki H."/>
            <person name="Olson B.J."/>
        </authorList>
    </citation>
    <scope>NUCLEOTIDE SEQUENCE [LARGE SCALE GENOMIC DNA]</scope>
    <source>
        <strain evidence="2">NIES-2863</strain>
    </source>
</reference>
<dbReference type="Proteomes" id="UP000075714">
    <property type="component" value="Unassembled WGS sequence"/>
</dbReference>
<accession>A0A150GW59</accession>
<sequence>MRSGLAECHQLLAEALLAAAGAAPDAQLSAEADQQAAAAATAAASALEPDVAVNAGNCLAALGEHIEEEAGRLAKAAVALDGGGAAVAGEPCPPMAAAAARLAEALSLYDVALRCYRSAAGLYHSALAREEDALVRWGARTLANLGDVLVQTGTCLYGVARTVREVPLAAAATALGPSATPGAAAAASASCSGAAGPDPAAADWAAAREAEAGSDLSSALAAYERACSLSDSSQGDDLPGLLCNWGSGLLSMAACLGDPAARLPLLQQAAGRLEHAASFDRADPAPLTSLGDVLMAAGEAAEQLAAVALAAAGAAAAAEVDRAAAAPAAAAGDRAVEAVRWSGEARGHLCAALERGYGAALRLRSDEPEALSAAAALQSALSRPERLGGWAARCDVRYNAACALALAGREQVQGKGKGQGQGEAHSLFSSLLAAGALRAAELAADEDLSPLRGAAWLQGLMAAAAAAAGGGSASGPVPL</sequence>
<dbReference type="EMBL" id="LSYV01000007">
    <property type="protein sequence ID" value="KXZ53952.1"/>
    <property type="molecule type" value="Genomic_DNA"/>
</dbReference>
<evidence type="ECO:0008006" key="3">
    <source>
        <dbReference type="Google" id="ProtNLM"/>
    </source>
</evidence>
<evidence type="ECO:0000313" key="1">
    <source>
        <dbReference type="EMBL" id="KXZ53952.1"/>
    </source>
</evidence>
<proteinExistence type="predicted"/>
<dbReference type="OrthoDB" id="509917at2759"/>
<protein>
    <recommendedName>
        <fullName evidence="3">KIF-binding protein</fullName>
    </recommendedName>
</protein>
<comment type="caution">
    <text evidence="1">The sequence shown here is derived from an EMBL/GenBank/DDBJ whole genome shotgun (WGS) entry which is preliminary data.</text>
</comment>
<keyword evidence="2" id="KW-1185">Reference proteome</keyword>
<name>A0A150GW59_GONPE</name>
<evidence type="ECO:0000313" key="2">
    <source>
        <dbReference type="Proteomes" id="UP000075714"/>
    </source>
</evidence>
<dbReference type="AlphaFoldDB" id="A0A150GW59"/>
<organism evidence="1 2">
    <name type="scientific">Gonium pectorale</name>
    <name type="common">Green alga</name>
    <dbReference type="NCBI Taxonomy" id="33097"/>
    <lineage>
        <taxon>Eukaryota</taxon>
        <taxon>Viridiplantae</taxon>
        <taxon>Chlorophyta</taxon>
        <taxon>core chlorophytes</taxon>
        <taxon>Chlorophyceae</taxon>
        <taxon>CS clade</taxon>
        <taxon>Chlamydomonadales</taxon>
        <taxon>Volvocaceae</taxon>
        <taxon>Gonium</taxon>
    </lineage>
</organism>